<accession>A0A6A7ALG2</accession>
<proteinExistence type="predicted"/>
<evidence type="ECO:0000259" key="1">
    <source>
        <dbReference type="Pfam" id="PF06985"/>
    </source>
</evidence>
<feature type="non-terminal residue" evidence="2">
    <location>
        <position position="1"/>
    </location>
</feature>
<sequence>RFIELSGPEGDHLRLVKGASCGGNYLTLSYRWGEKAHSTYITTTVNYKSRQAGFSMSSMPATIGDAIKVAHWIGVKSIWIDASCIIQDSKRHWEKEGARMDQVYSGSYLTISADDAPDAQSGFIH</sequence>
<dbReference type="EMBL" id="MU006216">
    <property type="protein sequence ID" value="KAF2833992.1"/>
    <property type="molecule type" value="Genomic_DNA"/>
</dbReference>
<organism evidence="2 3">
    <name type="scientific">Ophiobolus disseminans</name>
    <dbReference type="NCBI Taxonomy" id="1469910"/>
    <lineage>
        <taxon>Eukaryota</taxon>
        <taxon>Fungi</taxon>
        <taxon>Dikarya</taxon>
        <taxon>Ascomycota</taxon>
        <taxon>Pezizomycotina</taxon>
        <taxon>Dothideomycetes</taxon>
        <taxon>Pleosporomycetidae</taxon>
        <taxon>Pleosporales</taxon>
        <taxon>Pleosporineae</taxon>
        <taxon>Phaeosphaeriaceae</taxon>
        <taxon>Ophiobolus</taxon>
    </lineage>
</organism>
<dbReference type="PANTHER" id="PTHR33112:SF16">
    <property type="entry name" value="HETEROKARYON INCOMPATIBILITY DOMAIN-CONTAINING PROTEIN"/>
    <property type="match status" value="1"/>
</dbReference>
<reference evidence="2" key="1">
    <citation type="journal article" date="2020" name="Stud. Mycol.">
        <title>101 Dothideomycetes genomes: a test case for predicting lifestyles and emergence of pathogens.</title>
        <authorList>
            <person name="Haridas S."/>
            <person name="Albert R."/>
            <person name="Binder M."/>
            <person name="Bloem J."/>
            <person name="Labutti K."/>
            <person name="Salamov A."/>
            <person name="Andreopoulos B."/>
            <person name="Baker S."/>
            <person name="Barry K."/>
            <person name="Bills G."/>
            <person name="Bluhm B."/>
            <person name="Cannon C."/>
            <person name="Castanera R."/>
            <person name="Culley D."/>
            <person name="Daum C."/>
            <person name="Ezra D."/>
            <person name="Gonzalez J."/>
            <person name="Henrissat B."/>
            <person name="Kuo A."/>
            <person name="Liang C."/>
            <person name="Lipzen A."/>
            <person name="Lutzoni F."/>
            <person name="Magnuson J."/>
            <person name="Mondo S."/>
            <person name="Nolan M."/>
            <person name="Ohm R."/>
            <person name="Pangilinan J."/>
            <person name="Park H.-J."/>
            <person name="Ramirez L."/>
            <person name="Alfaro M."/>
            <person name="Sun H."/>
            <person name="Tritt A."/>
            <person name="Yoshinaga Y."/>
            <person name="Zwiers L.-H."/>
            <person name="Turgeon B."/>
            <person name="Goodwin S."/>
            <person name="Spatafora J."/>
            <person name="Crous P."/>
            <person name="Grigoriev I."/>
        </authorList>
    </citation>
    <scope>NUCLEOTIDE SEQUENCE</scope>
    <source>
        <strain evidence="2">CBS 113818</strain>
    </source>
</reference>
<protein>
    <recommendedName>
        <fullName evidence="1">Heterokaryon incompatibility domain-containing protein</fullName>
    </recommendedName>
</protein>
<gene>
    <name evidence="2" type="ORF">CC86DRAFT_277379</name>
</gene>
<feature type="domain" description="Heterokaryon incompatibility" evidence="1">
    <location>
        <begin position="25"/>
        <end position="122"/>
    </location>
</feature>
<dbReference type="InterPro" id="IPR010730">
    <property type="entry name" value="HET"/>
</dbReference>
<dbReference type="AlphaFoldDB" id="A0A6A7ALG2"/>
<keyword evidence="3" id="KW-1185">Reference proteome</keyword>
<dbReference type="Pfam" id="PF06985">
    <property type="entry name" value="HET"/>
    <property type="match status" value="1"/>
</dbReference>
<dbReference type="OrthoDB" id="2958217at2759"/>
<evidence type="ECO:0000313" key="2">
    <source>
        <dbReference type="EMBL" id="KAF2833992.1"/>
    </source>
</evidence>
<dbReference type="PANTHER" id="PTHR33112">
    <property type="entry name" value="DOMAIN PROTEIN, PUTATIVE-RELATED"/>
    <property type="match status" value="1"/>
</dbReference>
<dbReference type="Proteomes" id="UP000799424">
    <property type="component" value="Unassembled WGS sequence"/>
</dbReference>
<evidence type="ECO:0000313" key="3">
    <source>
        <dbReference type="Proteomes" id="UP000799424"/>
    </source>
</evidence>
<name>A0A6A7ALG2_9PLEO</name>